<evidence type="ECO:0000256" key="8">
    <source>
        <dbReference type="ARBA" id="ARBA00031985"/>
    </source>
</evidence>
<dbReference type="InterPro" id="IPR003602">
    <property type="entry name" value="Topo_IA_DNA-bd_dom"/>
</dbReference>
<dbReference type="Gene3D" id="1.10.290.10">
    <property type="entry name" value="Topoisomerase I, domain 4"/>
    <property type="match status" value="1"/>
</dbReference>
<dbReference type="STRING" id="295069.SAMN05421856_108173"/>
<dbReference type="SUPFAM" id="SSF56712">
    <property type="entry name" value="Prokaryotic type I DNA topoisomerase"/>
    <property type="match status" value="1"/>
</dbReference>
<dbReference type="CDD" id="cd00186">
    <property type="entry name" value="TOP1Ac"/>
    <property type="match status" value="1"/>
</dbReference>
<evidence type="ECO:0000256" key="3">
    <source>
        <dbReference type="ARBA" id="ARBA00012891"/>
    </source>
</evidence>
<dbReference type="InterPro" id="IPR013825">
    <property type="entry name" value="Topo_IA_cen_sub2"/>
</dbReference>
<dbReference type="Pfam" id="PF01131">
    <property type="entry name" value="Topoisom_bac"/>
    <property type="match status" value="1"/>
</dbReference>
<dbReference type="GO" id="GO:0003917">
    <property type="term" value="F:DNA topoisomerase type I (single strand cut, ATP-independent) activity"/>
    <property type="evidence" value="ECO:0007669"/>
    <property type="project" value="UniProtKB-EC"/>
</dbReference>
<feature type="domain" description="Topo IA-type catalytic" evidence="12">
    <location>
        <begin position="160"/>
        <end position="612"/>
    </location>
</feature>
<evidence type="ECO:0000256" key="1">
    <source>
        <dbReference type="ARBA" id="ARBA00000213"/>
    </source>
</evidence>
<evidence type="ECO:0000313" key="14">
    <source>
        <dbReference type="Proteomes" id="UP000199450"/>
    </source>
</evidence>
<dbReference type="SMART" id="SM00436">
    <property type="entry name" value="TOP1Bc"/>
    <property type="match status" value="1"/>
</dbReference>
<dbReference type="GO" id="GO:0003677">
    <property type="term" value="F:DNA binding"/>
    <property type="evidence" value="ECO:0007669"/>
    <property type="project" value="UniProtKB-KW"/>
</dbReference>
<reference evidence="14" key="1">
    <citation type="submission" date="2016-10" db="EMBL/GenBank/DDBJ databases">
        <authorList>
            <person name="Varghese N."/>
            <person name="Submissions S."/>
        </authorList>
    </citation>
    <scope>NUCLEOTIDE SEQUENCE [LARGE SCALE GENOMIC DNA]</scope>
    <source>
        <strain evidence="14">DSM 17453</strain>
    </source>
</reference>
<dbReference type="Gene3D" id="2.70.20.10">
    <property type="entry name" value="Topoisomerase I, domain 3"/>
    <property type="match status" value="1"/>
</dbReference>
<dbReference type="SMART" id="SM00437">
    <property type="entry name" value="TOP1Ac"/>
    <property type="match status" value="1"/>
</dbReference>
<dbReference type="InterPro" id="IPR013826">
    <property type="entry name" value="Topo_IA_cen_sub3"/>
</dbReference>
<evidence type="ECO:0000259" key="11">
    <source>
        <dbReference type="PROSITE" id="PS50880"/>
    </source>
</evidence>
<feature type="domain" description="Toprim" evidence="11">
    <location>
        <begin position="1"/>
        <end position="143"/>
    </location>
</feature>
<evidence type="ECO:0000256" key="6">
    <source>
        <dbReference type="ARBA" id="ARBA00023235"/>
    </source>
</evidence>
<dbReference type="PRINTS" id="PR00417">
    <property type="entry name" value="PRTPISMRASEI"/>
</dbReference>
<comment type="catalytic activity">
    <reaction evidence="1">
        <text>ATP-independent breakage of single-stranded DNA, followed by passage and rejoining.</text>
        <dbReference type="EC" id="5.6.2.1"/>
    </reaction>
</comment>
<dbReference type="Pfam" id="PF01751">
    <property type="entry name" value="Toprim"/>
    <property type="match status" value="1"/>
</dbReference>
<dbReference type="InterPro" id="IPR025589">
    <property type="entry name" value="Toprim_C_rpt"/>
</dbReference>
<accession>A0A1H8CA25</accession>
<dbReference type="Gene3D" id="3.40.50.140">
    <property type="match status" value="1"/>
</dbReference>
<comment type="similarity">
    <text evidence="2">Belongs to the type IA topoisomerase family.</text>
</comment>
<name>A0A1H8CA25_9FLAO</name>
<keyword evidence="5" id="KW-0238">DNA-binding</keyword>
<evidence type="ECO:0000256" key="7">
    <source>
        <dbReference type="ARBA" id="ARBA00030003"/>
    </source>
</evidence>
<evidence type="ECO:0000256" key="10">
    <source>
        <dbReference type="ARBA" id="ARBA00032877"/>
    </source>
</evidence>
<dbReference type="Gene3D" id="1.10.460.10">
    <property type="entry name" value="Topoisomerase I, domain 2"/>
    <property type="match status" value="1"/>
</dbReference>
<dbReference type="InterPro" id="IPR006171">
    <property type="entry name" value="TOPRIM_dom"/>
</dbReference>
<dbReference type="EC" id="5.6.2.1" evidence="3"/>
<dbReference type="GO" id="GO:0043597">
    <property type="term" value="C:cytoplasmic replication fork"/>
    <property type="evidence" value="ECO:0007669"/>
    <property type="project" value="TreeGrafter"/>
</dbReference>
<evidence type="ECO:0000256" key="5">
    <source>
        <dbReference type="ARBA" id="ARBA00023125"/>
    </source>
</evidence>
<dbReference type="Pfam" id="PF13342">
    <property type="entry name" value="Toprim_Crpt"/>
    <property type="match status" value="1"/>
</dbReference>
<keyword evidence="6 13" id="KW-0413">Isomerase</keyword>
<evidence type="ECO:0000256" key="4">
    <source>
        <dbReference type="ARBA" id="ARBA00023029"/>
    </source>
</evidence>
<evidence type="ECO:0000256" key="9">
    <source>
        <dbReference type="ARBA" id="ARBA00032235"/>
    </source>
</evidence>
<dbReference type="AlphaFoldDB" id="A0A1H8CA25"/>
<dbReference type="InterPro" id="IPR000380">
    <property type="entry name" value="Topo_IA"/>
</dbReference>
<dbReference type="RefSeq" id="WP_090001234.1">
    <property type="nucleotide sequence ID" value="NZ_FOBV01000008.1"/>
</dbReference>
<gene>
    <name evidence="13" type="ORF">SAMN05421856_108173</name>
</gene>
<dbReference type="CDD" id="cd03362">
    <property type="entry name" value="TOPRIM_TopoIA_TopoIII"/>
    <property type="match status" value="1"/>
</dbReference>
<proteinExistence type="inferred from homology"/>
<dbReference type="InterPro" id="IPR003601">
    <property type="entry name" value="Topo_IA_2"/>
</dbReference>
<dbReference type="GO" id="GO:0006281">
    <property type="term" value="P:DNA repair"/>
    <property type="evidence" value="ECO:0007669"/>
    <property type="project" value="TreeGrafter"/>
</dbReference>
<organism evidence="13 14">
    <name type="scientific">Chryseobacterium taichungense</name>
    <dbReference type="NCBI Taxonomy" id="295069"/>
    <lineage>
        <taxon>Bacteria</taxon>
        <taxon>Pseudomonadati</taxon>
        <taxon>Bacteroidota</taxon>
        <taxon>Flavobacteriia</taxon>
        <taxon>Flavobacteriales</taxon>
        <taxon>Weeksellaceae</taxon>
        <taxon>Chryseobacterium group</taxon>
        <taxon>Chryseobacterium</taxon>
    </lineage>
</organism>
<evidence type="ECO:0000313" key="13">
    <source>
        <dbReference type="EMBL" id="SEM91905.1"/>
    </source>
</evidence>
<dbReference type="InterPro" id="IPR034144">
    <property type="entry name" value="TOPRIM_TopoIII"/>
</dbReference>
<sequence length="710" mass="81044">MKAIIAEKPSVAREIAQIFNANNKRDGHFEGNGYCVTWALGHLVSLGMPEDYGIRGFDKASLPIFPNNFILTPRKTKQTKPKNYKPDPSALKQLKIINNVFGQCTSIIVATDAGREGELIFRYIYDYLQCKKPFERLWISSLTEKAIQEGFKNLRPGSDFDGLYEAAKARSEADWLVGINATQALSIAANNDVYSLGRVQTPTLALICKRFQENKGFKQKKYWQIQLQHRKDYLNFTSLSNQQWEDKKQAEQILKAIEREGRATVEEVSINTIKEQSPLLFDLTELQKEANRKLGLSADEVLQTAQSLYEKKFITYPRTGSKYIPEDLWSEIPELVRILNQSDLFKPAIATLKFGNFNKRIVNDLKVTDHHGLLPTTKIPSALTASEKAIYYMIVYRLLESLSEHCSKQNTHITIKVHHYEFSITGSKILHKGWRGIKGLLSDEKNPIQDSNRNNNINYSNNNETQEPQLIELPEFKKVDELKISSTELQEKLTSPPKLYTEADLLSAMENAGRQIEDKEQQKALANIGIGTPATRASIIETLITRNYITRKSKTLIPTHKGQKVYDLIKDQKIANVLMTAEWEMALHQIENKELDSNQFVSDIKNYTGEITQELLSLNISQESISELKCPKCQQRTLTIKEKIVKCPDDRCQWILFRMICGVQLSIDHITSLITTGKTPLIKNMKSKNGKKFDAFIILKDDYTTSFEFS</sequence>
<protein>
    <recommendedName>
        <fullName evidence="3">DNA topoisomerase</fullName>
        <ecNumber evidence="3">5.6.2.1</ecNumber>
    </recommendedName>
    <alternativeName>
        <fullName evidence="10">Omega-protein</fullName>
    </alternativeName>
    <alternativeName>
        <fullName evidence="9">Relaxing enzyme</fullName>
    </alternativeName>
    <alternativeName>
        <fullName evidence="7">Swivelase</fullName>
    </alternativeName>
    <alternativeName>
        <fullName evidence="8">Untwisting enzyme</fullName>
    </alternativeName>
</protein>
<dbReference type="InterPro" id="IPR023405">
    <property type="entry name" value="Topo_IA_core_domain"/>
</dbReference>
<dbReference type="SMART" id="SM00493">
    <property type="entry name" value="TOPRIM"/>
    <property type="match status" value="1"/>
</dbReference>
<dbReference type="InterPro" id="IPR013824">
    <property type="entry name" value="Topo_IA_cen_sub1"/>
</dbReference>
<dbReference type="EMBL" id="FOBV01000008">
    <property type="protein sequence ID" value="SEM91905.1"/>
    <property type="molecule type" value="Genomic_DNA"/>
</dbReference>
<dbReference type="PANTHER" id="PTHR11390">
    <property type="entry name" value="PROKARYOTIC DNA TOPOISOMERASE"/>
    <property type="match status" value="1"/>
</dbReference>
<keyword evidence="14" id="KW-1185">Reference proteome</keyword>
<dbReference type="OrthoDB" id="9803554at2"/>
<evidence type="ECO:0000259" key="12">
    <source>
        <dbReference type="PROSITE" id="PS52039"/>
    </source>
</evidence>
<dbReference type="PROSITE" id="PS50880">
    <property type="entry name" value="TOPRIM"/>
    <property type="match status" value="1"/>
</dbReference>
<evidence type="ECO:0000256" key="2">
    <source>
        <dbReference type="ARBA" id="ARBA00009446"/>
    </source>
</evidence>
<dbReference type="Proteomes" id="UP000199450">
    <property type="component" value="Unassembled WGS sequence"/>
</dbReference>
<dbReference type="GO" id="GO:0006265">
    <property type="term" value="P:DNA topological change"/>
    <property type="evidence" value="ECO:0007669"/>
    <property type="project" value="InterPro"/>
</dbReference>
<dbReference type="NCBIfam" id="NF005829">
    <property type="entry name" value="PRK07726.1"/>
    <property type="match status" value="1"/>
</dbReference>
<dbReference type="PROSITE" id="PS52039">
    <property type="entry name" value="TOPO_IA_2"/>
    <property type="match status" value="1"/>
</dbReference>
<dbReference type="InterPro" id="IPR013497">
    <property type="entry name" value="Topo_IA_cen"/>
</dbReference>
<dbReference type="GO" id="GO:0006310">
    <property type="term" value="P:DNA recombination"/>
    <property type="evidence" value="ECO:0007669"/>
    <property type="project" value="TreeGrafter"/>
</dbReference>
<keyword evidence="4" id="KW-0799">Topoisomerase</keyword>
<dbReference type="PANTHER" id="PTHR11390:SF21">
    <property type="entry name" value="DNA TOPOISOMERASE 3-ALPHA"/>
    <property type="match status" value="1"/>
</dbReference>